<feature type="compositionally biased region" description="Low complexity" evidence="4">
    <location>
        <begin position="58"/>
        <end position="67"/>
    </location>
</feature>
<feature type="compositionally biased region" description="Polar residues" evidence="4">
    <location>
        <begin position="836"/>
        <end position="851"/>
    </location>
</feature>
<reference evidence="7" key="2">
    <citation type="submission" date="2016-02" db="EMBL/GenBank/DDBJ databases">
        <title>Genome sequencing of Aspergillus luchuensis NBRC 4314.</title>
        <authorList>
            <person name="Yamada O."/>
        </authorList>
    </citation>
    <scope>NUCLEOTIDE SEQUENCE [LARGE SCALE GENOMIC DNA]</scope>
    <source>
        <strain evidence="7">RIB 2604</strain>
    </source>
</reference>
<protein>
    <submittedName>
        <fullName evidence="6">RNA binding effector protein Scp160</fullName>
    </submittedName>
</protein>
<dbReference type="GO" id="GO:0005737">
    <property type="term" value="C:cytoplasm"/>
    <property type="evidence" value="ECO:0007669"/>
    <property type="project" value="TreeGrafter"/>
</dbReference>
<feature type="region of interest" description="Disordered" evidence="4">
    <location>
        <begin position="834"/>
        <end position="863"/>
    </location>
</feature>
<feature type="domain" description="K Homology" evidence="5">
    <location>
        <begin position="725"/>
        <end position="788"/>
    </location>
</feature>
<dbReference type="SUPFAM" id="SSF54791">
    <property type="entry name" value="Eukaryotic type KH-domain (KH-domain type I)"/>
    <property type="match status" value="8"/>
</dbReference>
<feature type="domain" description="K Homology" evidence="5">
    <location>
        <begin position="969"/>
        <end position="1045"/>
    </location>
</feature>
<keyword evidence="1" id="KW-0677">Repeat</keyword>
<dbReference type="GO" id="GO:0003729">
    <property type="term" value="F:mRNA binding"/>
    <property type="evidence" value="ECO:0007669"/>
    <property type="project" value="TreeGrafter"/>
</dbReference>
<feature type="coiled-coil region" evidence="3">
    <location>
        <begin position="376"/>
        <end position="403"/>
    </location>
</feature>
<feature type="domain" description="K Homology" evidence="5">
    <location>
        <begin position="1118"/>
        <end position="1235"/>
    </location>
</feature>
<dbReference type="InterPro" id="IPR004088">
    <property type="entry name" value="KH_dom_type_1"/>
</dbReference>
<dbReference type="CDD" id="cd02394">
    <property type="entry name" value="KH-I_Vigilin_rpt6"/>
    <property type="match status" value="1"/>
</dbReference>
<keyword evidence="2" id="KW-0694">RNA-binding</keyword>
<evidence type="ECO:0000256" key="3">
    <source>
        <dbReference type="SAM" id="Coils"/>
    </source>
</evidence>
<gene>
    <name evidence="6" type="ORF">RIB2604_01504470</name>
</gene>
<dbReference type="CDD" id="cd22408">
    <property type="entry name" value="KH-I_Vigilin_rpt4"/>
    <property type="match status" value="1"/>
</dbReference>
<feature type="region of interest" description="Disordered" evidence="4">
    <location>
        <begin position="1"/>
        <end position="105"/>
    </location>
</feature>
<proteinExistence type="predicted"/>
<dbReference type="PANTHER" id="PTHR10627">
    <property type="entry name" value="SCP160"/>
    <property type="match status" value="1"/>
</dbReference>
<dbReference type="Pfam" id="PF22952">
    <property type="entry name" value="KH_11"/>
    <property type="match status" value="1"/>
</dbReference>
<evidence type="ECO:0000313" key="6">
    <source>
        <dbReference type="EMBL" id="GAT22414.1"/>
    </source>
</evidence>
<feature type="domain" description="K Homology" evidence="5">
    <location>
        <begin position="224"/>
        <end position="302"/>
    </location>
</feature>
<dbReference type="Pfam" id="PF00013">
    <property type="entry name" value="KH_1"/>
    <property type="match status" value="8"/>
</dbReference>
<feature type="domain" description="K Homology" evidence="5">
    <location>
        <begin position="400"/>
        <end position="468"/>
    </location>
</feature>
<keyword evidence="3" id="KW-0175">Coiled coil</keyword>
<evidence type="ECO:0000256" key="1">
    <source>
        <dbReference type="ARBA" id="ARBA00022737"/>
    </source>
</evidence>
<feature type="compositionally biased region" description="Basic and acidic residues" evidence="4">
    <location>
        <begin position="20"/>
        <end position="35"/>
    </location>
</feature>
<dbReference type="InterPro" id="IPR054548">
    <property type="entry name" value="SCP160-like_KH"/>
</dbReference>
<evidence type="ECO:0000313" key="7">
    <source>
        <dbReference type="Proteomes" id="UP000075230"/>
    </source>
</evidence>
<feature type="region of interest" description="Disordered" evidence="4">
    <location>
        <begin position="258"/>
        <end position="278"/>
    </location>
</feature>
<feature type="domain" description="K Homology" evidence="5">
    <location>
        <begin position="792"/>
        <end position="887"/>
    </location>
</feature>
<comment type="caution">
    <text evidence="6">The sequence shown here is derived from an EMBL/GenBank/DDBJ whole genome shotgun (WGS) entry which is preliminary data.</text>
</comment>
<dbReference type="Gene3D" id="3.30.1370.10">
    <property type="entry name" value="K Homology domain, type 1"/>
    <property type="match status" value="9"/>
</dbReference>
<dbReference type="SMART" id="SM00322">
    <property type="entry name" value="KH"/>
    <property type="match status" value="10"/>
</dbReference>
<dbReference type="EMBL" id="BCWF01000015">
    <property type="protein sequence ID" value="GAT22414.1"/>
    <property type="molecule type" value="Genomic_DNA"/>
</dbReference>
<evidence type="ECO:0000256" key="4">
    <source>
        <dbReference type="SAM" id="MobiDB-lite"/>
    </source>
</evidence>
<dbReference type="PROSITE" id="PS50084">
    <property type="entry name" value="KH_TYPE_1"/>
    <property type="match status" value="9"/>
</dbReference>
<feature type="domain" description="K Homology" evidence="5">
    <location>
        <begin position="892"/>
        <end position="965"/>
    </location>
</feature>
<organism evidence="6 7">
    <name type="scientific">Aspergillus kawachii</name>
    <name type="common">White koji mold</name>
    <name type="synonym">Aspergillus awamori var. kawachi</name>
    <dbReference type="NCBI Taxonomy" id="1069201"/>
    <lineage>
        <taxon>Eukaryota</taxon>
        <taxon>Fungi</taxon>
        <taxon>Dikarya</taxon>
        <taxon>Ascomycota</taxon>
        <taxon>Pezizomycotina</taxon>
        <taxon>Eurotiomycetes</taxon>
        <taxon>Eurotiomycetidae</taxon>
        <taxon>Eurotiales</taxon>
        <taxon>Aspergillaceae</taxon>
        <taxon>Aspergillus</taxon>
        <taxon>Aspergillus subgen. Circumdati</taxon>
    </lineage>
</organism>
<name>A0A146F815_ASPKA</name>
<dbReference type="InterPro" id="IPR036612">
    <property type="entry name" value="KH_dom_type_1_sf"/>
</dbReference>
<sequence>MASEVSSVDVNGGAKSRAAMLEEQHARDEAHKVTVEDVVDEEDVKHPPPSTSVTEAESSTPAQTPAPTASPAPKPAPKKSPALDVQSEELFPALGSGPKPKVPAASAWGARGSAAAAVANGAASGAQAAPGGFGSEVPRIMSLPGKHMEQLRLAPSQMLPRGQLKKPLRDILRDISRRSKANVDMRGGPGGSIIFEGKGSVDAVRQALKEVAQQVGSKACITVVEQSVRVPIPTSARPHIIGRQGAVVQDIQQRTGARVQVPRAEESAPGADDDDSDTIDVLIEGDAVAAEMARREIEAIVKERASNMSLRLKSVPPEFFPFIAGAHNANLKEIEERTKAQVHIPRYDTWQSQPPPQEADPGHVQFVPVPEKHIHISGERAAAQEARAEIERLAADLQRQLTLRQLAINRGQHQFILGDNADALHEFLADTGCAIVLPPASDESEFLTITGPLDCIENGINRAMDLATSMQMASIDLSRQHPSAPMGPHAHARALTQYLRQRQIIKELERMYDARIALPPSSDGPVTWEVYSRDGKNTIRARSDIMNLVQAHPPTRLRSLAVDPYFHPYLRSRSIPKLRSDYGVHLLVPDELDSSDVVLVYEGPSASAAQVEIPRQRPSAAELATFEKTLQEAQEYLLSTLGDQNDVVATSVNVPSKYQDKVRKFISRQQEAKSEDEIPVRAIVGDGRNRNESEVALRGPSRLVEDLATKIQAFVVEQEKDDLERGYTTSFDFPQKYANFLIGKRGENINKLRDEFDVDIKVEGGKVEVKGPKAKADAAKARIINLGKKLEDETTHVLKVPAQYHRELIGQKGNQVNKLQDRYSVRVQFPRAAVAATTSDDQSVAETSSDAGGSRPNRPQQALDEVIVKGPSKGADAARDEILSLLQWVIDHSYTATVSVAQAQIPSLIGQRGREMDKLRADTEAQIDVPGVNDAPDESGRVQIKIRGTKKQVEEAKKILEQRSKEFDSIVTKTIDVDKKYHKSLIGGGGANIRKIVAEAGGPTDGSASRMVKFPRPESSDSAIKLEGNGQVVEKIIAAIQDFVKEREDQVTTTVEVPPSQHRLLIGRGGETRRGIESKFNITLDIPKQGSGRSDIKLKGPSNAVAEAKEHIESMLKDQQGETVEVPRNLHHAISENGSFFRRLRNDYRVTVDHAGQQVPPKPASEDSRGAVNGSSSLPLITDEPSEAVEAHSWKIVDNSPAAADPSEPATIPWVLSGTSDNVAKAKSALEKAIANASQQSATGYLILPDPKTYRFVVGQGGSQINAIRKQTGCRINVPKDQAKGEAIEIKGSKEGLEEAKDMILEAVRAGLSGNSRS</sequence>
<dbReference type="Proteomes" id="UP000075230">
    <property type="component" value="Unassembled WGS sequence"/>
</dbReference>
<dbReference type="InterPro" id="IPR004087">
    <property type="entry name" value="KH_dom"/>
</dbReference>
<reference evidence="6 7" key="1">
    <citation type="journal article" date="2016" name="DNA Res.">
        <title>Genome sequence of Aspergillus luchuensis NBRC 4314.</title>
        <authorList>
            <person name="Yamada O."/>
            <person name="Machida M."/>
            <person name="Hosoyama A."/>
            <person name="Goto M."/>
            <person name="Takahashi T."/>
            <person name="Futagami T."/>
            <person name="Yamagata Y."/>
            <person name="Takeuchi M."/>
            <person name="Kobayashi T."/>
            <person name="Koike H."/>
            <person name="Abe K."/>
            <person name="Asai K."/>
            <person name="Arita M."/>
            <person name="Fujita N."/>
            <person name="Fukuda K."/>
            <person name="Higa K."/>
            <person name="Horikawa H."/>
            <person name="Ishikawa T."/>
            <person name="Jinno K."/>
            <person name="Kato Y."/>
            <person name="Kirimura K."/>
            <person name="Mizutani O."/>
            <person name="Nakasone K."/>
            <person name="Sano M."/>
            <person name="Shiraishi Y."/>
            <person name="Tsukahara M."/>
            <person name="Gomi K."/>
        </authorList>
    </citation>
    <scope>NUCLEOTIDE SEQUENCE [LARGE SCALE GENOMIC DNA]</scope>
    <source>
        <strain evidence="6 7">RIB 2604</strain>
    </source>
</reference>
<feature type="region of interest" description="Disordered" evidence="4">
    <location>
        <begin position="1153"/>
        <end position="1181"/>
    </location>
</feature>
<feature type="domain" description="K Homology" evidence="5">
    <location>
        <begin position="1049"/>
        <end position="1117"/>
    </location>
</feature>
<evidence type="ECO:0000256" key="2">
    <source>
        <dbReference type="PROSITE-ProRule" id="PRU00117"/>
    </source>
</evidence>
<feature type="domain" description="K Homology" evidence="5">
    <location>
        <begin position="306"/>
        <end position="395"/>
    </location>
</feature>
<accession>A0A146F815</accession>
<dbReference type="VEuPathDB" id="FungiDB:ASPFODRAFT_67853"/>
<feature type="domain" description="K Homology" evidence="5">
    <location>
        <begin position="1240"/>
        <end position="1309"/>
    </location>
</feature>
<evidence type="ECO:0000259" key="5">
    <source>
        <dbReference type="SMART" id="SM00322"/>
    </source>
</evidence>
<dbReference type="PANTHER" id="PTHR10627:SF31">
    <property type="entry name" value="DODECA-SATELLITE-BINDING PROTEIN 1, ISOFORM A"/>
    <property type="match status" value="1"/>
</dbReference>